<accession>A0A4C1Y0Z3</accession>
<dbReference type="EMBL" id="BGZK01001018">
    <property type="protein sequence ID" value="GBP68634.1"/>
    <property type="molecule type" value="Genomic_DNA"/>
</dbReference>
<dbReference type="AlphaFoldDB" id="A0A4C1Y0Z3"/>
<proteinExistence type="predicted"/>
<dbReference type="Proteomes" id="UP000299102">
    <property type="component" value="Unassembled WGS sequence"/>
</dbReference>
<sequence length="85" mass="9595">MAKKVSEEVARPRPITEVAVKQLVSFPRIGPTPLRKAHITMISTSFFLLWSNESLLVIISTKLSSFEGLRSGSILMRRMQPLWPS</sequence>
<comment type="caution">
    <text evidence="1">The sequence shown here is derived from an EMBL/GenBank/DDBJ whole genome shotgun (WGS) entry which is preliminary data.</text>
</comment>
<organism evidence="1 2">
    <name type="scientific">Eumeta variegata</name>
    <name type="common">Bagworm moth</name>
    <name type="synonym">Eumeta japonica</name>
    <dbReference type="NCBI Taxonomy" id="151549"/>
    <lineage>
        <taxon>Eukaryota</taxon>
        <taxon>Metazoa</taxon>
        <taxon>Ecdysozoa</taxon>
        <taxon>Arthropoda</taxon>
        <taxon>Hexapoda</taxon>
        <taxon>Insecta</taxon>
        <taxon>Pterygota</taxon>
        <taxon>Neoptera</taxon>
        <taxon>Endopterygota</taxon>
        <taxon>Lepidoptera</taxon>
        <taxon>Glossata</taxon>
        <taxon>Ditrysia</taxon>
        <taxon>Tineoidea</taxon>
        <taxon>Psychidae</taxon>
        <taxon>Oiketicinae</taxon>
        <taxon>Eumeta</taxon>
    </lineage>
</organism>
<evidence type="ECO:0000313" key="2">
    <source>
        <dbReference type="Proteomes" id="UP000299102"/>
    </source>
</evidence>
<gene>
    <name evidence="1" type="ORF">EVAR_43965_1</name>
</gene>
<name>A0A4C1Y0Z3_EUMVA</name>
<protein>
    <submittedName>
        <fullName evidence="1">Uncharacterized protein</fullName>
    </submittedName>
</protein>
<evidence type="ECO:0000313" key="1">
    <source>
        <dbReference type="EMBL" id="GBP68634.1"/>
    </source>
</evidence>
<reference evidence="1 2" key="1">
    <citation type="journal article" date="2019" name="Commun. Biol.">
        <title>The bagworm genome reveals a unique fibroin gene that provides high tensile strength.</title>
        <authorList>
            <person name="Kono N."/>
            <person name="Nakamura H."/>
            <person name="Ohtoshi R."/>
            <person name="Tomita M."/>
            <person name="Numata K."/>
            <person name="Arakawa K."/>
        </authorList>
    </citation>
    <scope>NUCLEOTIDE SEQUENCE [LARGE SCALE GENOMIC DNA]</scope>
</reference>
<keyword evidence="2" id="KW-1185">Reference proteome</keyword>